<keyword evidence="6 8" id="KW-0057">Aromatic amino acid biosynthesis</keyword>
<accession>A0A211YQX5</accession>
<evidence type="ECO:0000313" key="11">
    <source>
        <dbReference type="Proteomes" id="UP000196694"/>
    </source>
</evidence>
<feature type="domain" description="N-(5'phosphoribosyl) anthranilate isomerase (PRAI)" evidence="9">
    <location>
        <begin position="171"/>
        <end position="217"/>
    </location>
</feature>
<comment type="pathway">
    <text evidence="2 8">Amino-acid biosynthesis; L-tryptophan biosynthesis; L-tryptophan from chorismate: step 3/5.</text>
</comment>
<dbReference type="Pfam" id="PF00697">
    <property type="entry name" value="PRAI"/>
    <property type="match status" value="1"/>
</dbReference>
<evidence type="ECO:0000256" key="2">
    <source>
        <dbReference type="ARBA" id="ARBA00004664"/>
    </source>
</evidence>
<dbReference type="UniPathway" id="UPA00035">
    <property type="reaction ID" value="UER00042"/>
</dbReference>
<evidence type="ECO:0000313" key="10">
    <source>
        <dbReference type="EMBL" id="OWJ55410.1"/>
    </source>
</evidence>
<evidence type="ECO:0000256" key="5">
    <source>
        <dbReference type="ARBA" id="ARBA00022822"/>
    </source>
</evidence>
<reference evidence="10 11" key="1">
    <citation type="submission" date="2017-05" db="EMBL/GenBank/DDBJ databases">
        <title>The draft genome of the hyperthermophilic archaeon 'Pyrodictium delaneyi strain Hulk', an iron and nitrate reducer, reveals the capacity for sulfate reduction.</title>
        <authorList>
            <person name="Demey L.M."/>
            <person name="Miller C."/>
            <person name="Manzella M."/>
            <person name="Reguera G."/>
            <person name="Kashefi K."/>
        </authorList>
    </citation>
    <scope>NUCLEOTIDE SEQUENCE [LARGE SCALE GENOMIC DNA]</scope>
    <source>
        <strain evidence="10 11">Hulk</strain>
    </source>
</reference>
<dbReference type="CDD" id="cd00405">
    <property type="entry name" value="PRAI"/>
    <property type="match status" value="1"/>
</dbReference>
<comment type="catalytic activity">
    <reaction evidence="1 8">
        <text>N-(5-phospho-beta-D-ribosyl)anthranilate = 1-(2-carboxyphenylamino)-1-deoxy-D-ribulose 5-phosphate</text>
        <dbReference type="Rhea" id="RHEA:21540"/>
        <dbReference type="ChEBI" id="CHEBI:18277"/>
        <dbReference type="ChEBI" id="CHEBI:58613"/>
        <dbReference type="EC" id="5.3.1.24"/>
    </reaction>
</comment>
<protein>
    <recommendedName>
        <fullName evidence="8">N-(5'-phosphoribosyl)anthranilate isomerase</fullName>
        <shortName evidence="8">PRAI</shortName>
        <ecNumber evidence="8">5.3.1.24</ecNumber>
    </recommendedName>
</protein>
<evidence type="ECO:0000256" key="8">
    <source>
        <dbReference type="HAMAP-Rule" id="MF_00135"/>
    </source>
</evidence>
<comment type="similarity">
    <text evidence="3 8">Belongs to the TrpF family.</text>
</comment>
<evidence type="ECO:0000256" key="3">
    <source>
        <dbReference type="ARBA" id="ARBA00007571"/>
    </source>
</evidence>
<dbReference type="EMBL" id="NCQP01000001">
    <property type="protein sequence ID" value="OWJ55410.1"/>
    <property type="molecule type" value="Genomic_DNA"/>
</dbReference>
<dbReference type="PANTHER" id="PTHR42894:SF1">
    <property type="entry name" value="N-(5'-PHOSPHORIBOSYL)ANTHRANILATE ISOMERASE"/>
    <property type="match status" value="1"/>
</dbReference>
<dbReference type="AlphaFoldDB" id="A0A211YQX5"/>
<keyword evidence="5 8" id="KW-0822">Tryptophan biosynthesis</keyword>
<evidence type="ECO:0000259" key="9">
    <source>
        <dbReference type="Pfam" id="PF00697"/>
    </source>
</evidence>
<proteinExistence type="inferred from homology"/>
<dbReference type="PANTHER" id="PTHR42894">
    <property type="entry name" value="N-(5'-PHOSPHORIBOSYL)ANTHRANILATE ISOMERASE"/>
    <property type="match status" value="1"/>
</dbReference>
<dbReference type="Gene3D" id="3.20.20.70">
    <property type="entry name" value="Aldolase class I"/>
    <property type="match status" value="1"/>
</dbReference>
<evidence type="ECO:0000256" key="4">
    <source>
        <dbReference type="ARBA" id="ARBA00022605"/>
    </source>
</evidence>
<evidence type="ECO:0000256" key="1">
    <source>
        <dbReference type="ARBA" id="ARBA00001164"/>
    </source>
</evidence>
<evidence type="ECO:0000256" key="7">
    <source>
        <dbReference type="ARBA" id="ARBA00023235"/>
    </source>
</evidence>
<evidence type="ECO:0000256" key="6">
    <source>
        <dbReference type="ARBA" id="ARBA00023141"/>
    </source>
</evidence>
<gene>
    <name evidence="8" type="primary">trpF</name>
    <name evidence="10" type="ORF">Pdsh_00960</name>
</gene>
<dbReference type="HAMAP" id="MF_00135">
    <property type="entry name" value="PRAI"/>
    <property type="match status" value="1"/>
</dbReference>
<dbReference type="EC" id="5.3.1.24" evidence="8"/>
<name>A0A211YQX5_9CREN</name>
<dbReference type="Proteomes" id="UP000196694">
    <property type="component" value="Unassembled WGS sequence"/>
</dbReference>
<dbReference type="InterPro" id="IPR044643">
    <property type="entry name" value="TrpF_fam"/>
</dbReference>
<dbReference type="OrthoDB" id="15317at2157"/>
<dbReference type="InterPro" id="IPR001240">
    <property type="entry name" value="PRAI_dom"/>
</dbReference>
<keyword evidence="7 8" id="KW-0413">Isomerase</keyword>
<dbReference type="InterPro" id="IPR013785">
    <property type="entry name" value="Aldolase_TIM"/>
</dbReference>
<dbReference type="GO" id="GO:0000162">
    <property type="term" value="P:L-tryptophan biosynthetic process"/>
    <property type="evidence" value="ECO:0007669"/>
    <property type="project" value="UniProtKB-UniRule"/>
</dbReference>
<dbReference type="GO" id="GO:0004640">
    <property type="term" value="F:phosphoribosylanthranilate isomerase activity"/>
    <property type="evidence" value="ECO:0007669"/>
    <property type="project" value="UniProtKB-UniRule"/>
</dbReference>
<keyword evidence="4 8" id="KW-0028">Amino-acid biosynthesis</keyword>
<keyword evidence="11" id="KW-1185">Reference proteome</keyword>
<comment type="caution">
    <text evidence="10">The sequence shown here is derived from an EMBL/GenBank/DDBJ whole genome shotgun (WGS) entry which is preliminary data.</text>
</comment>
<dbReference type="InterPro" id="IPR011060">
    <property type="entry name" value="RibuloseP-bd_barrel"/>
</dbReference>
<organism evidence="10 11">
    <name type="scientific">Pyrodictium delaneyi</name>
    <dbReference type="NCBI Taxonomy" id="1273541"/>
    <lineage>
        <taxon>Archaea</taxon>
        <taxon>Thermoproteota</taxon>
        <taxon>Thermoprotei</taxon>
        <taxon>Desulfurococcales</taxon>
        <taxon>Pyrodictiaceae</taxon>
        <taxon>Pyrodictium</taxon>
    </lineage>
</organism>
<sequence>MSAMLRPKLKICGLTRRDDVEALDGLADYLGFIVAREKVSPRVLEPSKARDLVETVAKSRRVLVAHGYTPHEALDLAARLEVFHVLQYHQPANPGELESLATGLEELGMGLAPVSLWNGERLAPDPCSVAQAVPVHEYLLVDALKTLKKRYRAGLRVPLDAYCRAVSCTERAAAAGGIDPGNVCLAASTGVYMIDVSSGVEAEPGRKDLEKVKQLIEVLGQCS</sequence>
<dbReference type="SUPFAM" id="SSF51366">
    <property type="entry name" value="Ribulose-phoshate binding barrel"/>
    <property type="match status" value="1"/>
</dbReference>